<comment type="caution">
    <text evidence="6">The sequence shown here is derived from an EMBL/GenBank/DDBJ whole genome shotgun (WGS) entry which is preliminary data.</text>
</comment>
<evidence type="ECO:0000256" key="3">
    <source>
        <dbReference type="ARBA" id="ARBA00022821"/>
    </source>
</evidence>
<evidence type="ECO:0000259" key="5">
    <source>
        <dbReference type="PROSITE" id="PS50104"/>
    </source>
</evidence>
<dbReference type="Pfam" id="PF01582">
    <property type="entry name" value="TIR"/>
    <property type="match status" value="1"/>
</dbReference>
<dbReference type="PRINTS" id="PR00364">
    <property type="entry name" value="DISEASERSIST"/>
</dbReference>
<dbReference type="EMBL" id="JAGKQM010000011">
    <property type="protein sequence ID" value="KAH0905178.1"/>
    <property type="molecule type" value="Genomic_DNA"/>
</dbReference>
<keyword evidence="7" id="KW-1185">Reference proteome</keyword>
<gene>
    <name evidence="6" type="ORF">HID58_044681</name>
</gene>
<dbReference type="PANTHER" id="PTHR11017">
    <property type="entry name" value="LEUCINE-RICH REPEAT-CONTAINING PROTEIN"/>
    <property type="match status" value="1"/>
</dbReference>
<evidence type="ECO:0000256" key="1">
    <source>
        <dbReference type="ARBA" id="ARBA00022614"/>
    </source>
</evidence>
<dbReference type="InterPro" id="IPR027417">
    <property type="entry name" value="P-loop_NTPase"/>
</dbReference>
<dbReference type="InterPro" id="IPR044974">
    <property type="entry name" value="Disease_R_plants"/>
</dbReference>
<evidence type="ECO:0000256" key="4">
    <source>
        <dbReference type="ARBA" id="ARBA00023027"/>
    </source>
</evidence>
<dbReference type="SUPFAM" id="SSF52540">
    <property type="entry name" value="P-loop containing nucleoside triphosphate hydrolases"/>
    <property type="match status" value="1"/>
</dbReference>
<keyword evidence="4" id="KW-0520">NAD</keyword>
<dbReference type="Gene3D" id="3.40.50.300">
    <property type="entry name" value="P-loop containing nucleotide triphosphate hydrolases"/>
    <property type="match status" value="1"/>
</dbReference>
<accession>A0ABQ8BKG5</accession>
<name>A0ABQ8BKG5_BRANA</name>
<dbReference type="InterPro" id="IPR003593">
    <property type="entry name" value="AAA+_ATPase"/>
</dbReference>
<proteinExistence type="predicted"/>
<dbReference type="SMART" id="SM00382">
    <property type="entry name" value="AAA"/>
    <property type="match status" value="1"/>
</dbReference>
<protein>
    <recommendedName>
        <fullName evidence="5">TIR domain-containing protein</fullName>
    </recommendedName>
</protein>
<dbReference type="InterPro" id="IPR000157">
    <property type="entry name" value="TIR_dom"/>
</dbReference>
<dbReference type="InterPro" id="IPR042197">
    <property type="entry name" value="Apaf_helical"/>
</dbReference>
<evidence type="ECO:0000256" key="2">
    <source>
        <dbReference type="ARBA" id="ARBA00022737"/>
    </source>
</evidence>
<keyword evidence="2" id="KW-0677">Repeat</keyword>
<dbReference type="InterPro" id="IPR058192">
    <property type="entry name" value="WHD_ROQ1-like"/>
</dbReference>
<dbReference type="InterPro" id="IPR002182">
    <property type="entry name" value="NB-ARC"/>
</dbReference>
<dbReference type="SUPFAM" id="SSF52200">
    <property type="entry name" value="Toll/Interleukin receptor TIR domain"/>
    <property type="match status" value="1"/>
</dbReference>
<dbReference type="Pfam" id="PF00931">
    <property type="entry name" value="NB-ARC"/>
    <property type="match status" value="1"/>
</dbReference>
<keyword evidence="1" id="KW-0433">Leucine-rich repeat</keyword>
<sequence length="510" mass="57893">MTVFYDIDPSHVRKQSGEFGMAFRKTCERKTEHQKQRWKQALTNVASILGEDSHKWSQRFSLLRDNEADMISKIAKDVSNELNLTPSRDFDYLVGIEAHLAKMTSLLCLESDETRVVGIWGPLGIGKTTIARAIYNQISRSFQRSLFMDNVKRSYRCGGDSDIYTLKLRLQREFLSKILDHKDMEIHHLGTAQQRLKYQKVLVVLDNVDKLEQLQALANGPPWFGKGSRIIVTTDNKHLLEAHKIKHIYEVKFPSKDEALKIFSQSAFTQNAPPEGYLNLAVEVTELTSHLPLGLCVLGKALCGESVSMWTDQLPRIKTSLNRDIEQVLIVGYNGLDDKDKTIFLHIACLFEGKRVDCVTQFLGNSGLDIKYGLGVLVERALISILSDKLIIMHRLLRQMGREIVRKRSIQLSMRCRFLMGACYMYHVVADNIGTGAVLGTTKGSKLAKLVWDGISVLVLSMFWLLRCAFLSIMSMPTAAFEHPFWKLKKRLSHLKPSKEVNCCVDVARS</sequence>
<dbReference type="Proteomes" id="UP000824890">
    <property type="component" value="Unassembled WGS sequence"/>
</dbReference>
<keyword evidence="3" id="KW-0611">Plant defense</keyword>
<dbReference type="InterPro" id="IPR035897">
    <property type="entry name" value="Toll_tir_struct_dom_sf"/>
</dbReference>
<evidence type="ECO:0000313" key="7">
    <source>
        <dbReference type="Proteomes" id="UP000824890"/>
    </source>
</evidence>
<organism evidence="6 7">
    <name type="scientific">Brassica napus</name>
    <name type="common">Rape</name>
    <dbReference type="NCBI Taxonomy" id="3708"/>
    <lineage>
        <taxon>Eukaryota</taxon>
        <taxon>Viridiplantae</taxon>
        <taxon>Streptophyta</taxon>
        <taxon>Embryophyta</taxon>
        <taxon>Tracheophyta</taxon>
        <taxon>Spermatophyta</taxon>
        <taxon>Magnoliopsida</taxon>
        <taxon>eudicotyledons</taxon>
        <taxon>Gunneridae</taxon>
        <taxon>Pentapetalae</taxon>
        <taxon>rosids</taxon>
        <taxon>malvids</taxon>
        <taxon>Brassicales</taxon>
        <taxon>Brassicaceae</taxon>
        <taxon>Brassiceae</taxon>
        <taxon>Brassica</taxon>
    </lineage>
</organism>
<dbReference type="PROSITE" id="PS50104">
    <property type="entry name" value="TIR"/>
    <property type="match status" value="1"/>
</dbReference>
<reference evidence="6 7" key="1">
    <citation type="submission" date="2021-05" db="EMBL/GenBank/DDBJ databases">
        <title>Genome Assembly of Synthetic Allotetraploid Brassica napus Reveals Homoeologous Exchanges between Subgenomes.</title>
        <authorList>
            <person name="Davis J.T."/>
        </authorList>
    </citation>
    <scope>NUCLEOTIDE SEQUENCE [LARGE SCALE GENOMIC DNA]</scope>
    <source>
        <strain evidence="7">cv. Da-Ae</strain>
        <tissue evidence="6">Seedling</tissue>
    </source>
</reference>
<dbReference type="Gene3D" id="3.40.50.10140">
    <property type="entry name" value="Toll/interleukin-1 receptor homology (TIR) domain"/>
    <property type="match status" value="1"/>
</dbReference>
<dbReference type="PANTHER" id="PTHR11017:SF420">
    <property type="entry name" value="TIR DOMAIN-CONTAINING PROTEIN"/>
    <property type="match status" value="1"/>
</dbReference>
<dbReference type="InterPro" id="IPR036390">
    <property type="entry name" value="WH_DNA-bd_sf"/>
</dbReference>
<dbReference type="SUPFAM" id="SSF46785">
    <property type="entry name" value="Winged helix' DNA-binding domain"/>
    <property type="match status" value="1"/>
</dbReference>
<evidence type="ECO:0000313" key="6">
    <source>
        <dbReference type="EMBL" id="KAH0905178.1"/>
    </source>
</evidence>
<dbReference type="Gene3D" id="1.10.8.430">
    <property type="entry name" value="Helical domain of apoptotic protease-activating factors"/>
    <property type="match status" value="1"/>
</dbReference>
<feature type="domain" description="TIR" evidence="5">
    <location>
        <begin position="1"/>
        <end position="82"/>
    </location>
</feature>
<dbReference type="Pfam" id="PF23282">
    <property type="entry name" value="WHD_ROQ1"/>
    <property type="match status" value="1"/>
</dbReference>